<dbReference type="Proteomes" id="UP000550260">
    <property type="component" value="Unassembled WGS sequence"/>
</dbReference>
<dbReference type="EMBL" id="PJMY01000003">
    <property type="protein sequence ID" value="PKV95729.1"/>
    <property type="molecule type" value="Genomic_DNA"/>
</dbReference>
<sequence length="234" mass="24832">MNVNGTALSAGEVQLGVVHAPARAGQDGELSFTVATAGGQPVTKYEEAHGKQLHLIVVRTDGAHFRHRHPVLDPETGVWTIPWTWDAAGTYRVFTDLTPAGGESVTLSRTVEVAGDYQPQAPEPVAKSVVDGYEVTLEGTLAAGAGTMLTARVTRDGQPVTDLEPYLGSFGHLVALRQGDLAYLHIHALADGKPGPEIRFHAEAPTTGRYLLYLDFQAEGVVRTAAFVLDAGLA</sequence>
<evidence type="ECO:0000313" key="3">
    <source>
        <dbReference type="Proteomes" id="UP000233750"/>
    </source>
</evidence>
<keyword evidence="3" id="KW-1185">Reference proteome</keyword>
<name>A0A2N3WPC5_9PSEU</name>
<protein>
    <recommendedName>
        <fullName evidence="5">Secreted protein</fullName>
    </recommendedName>
</protein>
<dbReference type="AlphaFoldDB" id="A0A2N3WPC5"/>
<proteinExistence type="predicted"/>
<evidence type="ECO:0000313" key="4">
    <source>
        <dbReference type="Proteomes" id="UP000550260"/>
    </source>
</evidence>
<reference evidence="2 3" key="1">
    <citation type="submission" date="2017-12" db="EMBL/GenBank/DDBJ databases">
        <title>Sequencing the genomes of 1000 Actinobacteria strains.</title>
        <authorList>
            <person name="Klenk H.-P."/>
        </authorList>
    </citation>
    <scope>NUCLEOTIDE SEQUENCE [LARGE SCALE GENOMIC DNA]</scope>
    <source>
        <strain evidence="2 3">DSM 45165</strain>
    </source>
</reference>
<dbReference type="OrthoDB" id="128043at2"/>
<comment type="caution">
    <text evidence="2">The sequence shown here is derived from an EMBL/GenBank/DDBJ whole genome shotgun (WGS) entry which is preliminary data.</text>
</comment>
<gene>
    <name evidence="2" type="ORF">ATK30_6657</name>
    <name evidence="1" type="ORF">H5411_22980</name>
</gene>
<evidence type="ECO:0000313" key="2">
    <source>
        <dbReference type="EMBL" id="PKV95729.1"/>
    </source>
</evidence>
<dbReference type="RefSeq" id="WP_101438683.1">
    <property type="nucleotide sequence ID" value="NZ_JACJHR010000033.1"/>
</dbReference>
<accession>A0A8E1W107</accession>
<reference evidence="1 4" key="2">
    <citation type="submission" date="2020-08" db="EMBL/GenBank/DDBJ databases">
        <title>Amycolatopsis echigonensis JCM 21831.</title>
        <authorList>
            <person name="Tedsree N."/>
            <person name="Kuncharoen N."/>
            <person name="Likhitwitayawuid K."/>
            <person name="Tanasupawat S."/>
        </authorList>
    </citation>
    <scope>NUCLEOTIDE SEQUENCE [LARGE SCALE GENOMIC DNA]</scope>
    <source>
        <strain evidence="1 4">JCM 21831</strain>
    </source>
</reference>
<evidence type="ECO:0008006" key="5">
    <source>
        <dbReference type="Google" id="ProtNLM"/>
    </source>
</evidence>
<organism evidence="2 3">
    <name type="scientific">Amycolatopsis echigonensis</name>
    <dbReference type="NCBI Taxonomy" id="2576905"/>
    <lineage>
        <taxon>Bacteria</taxon>
        <taxon>Bacillati</taxon>
        <taxon>Actinomycetota</taxon>
        <taxon>Actinomycetes</taxon>
        <taxon>Pseudonocardiales</taxon>
        <taxon>Pseudonocardiaceae</taxon>
        <taxon>Amycolatopsis</taxon>
    </lineage>
</organism>
<dbReference type="EMBL" id="JACJHR010000033">
    <property type="protein sequence ID" value="MBB2501982.1"/>
    <property type="molecule type" value="Genomic_DNA"/>
</dbReference>
<dbReference type="Proteomes" id="UP000233750">
    <property type="component" value="Unassembled WGS sequence"/>
</dbReference>
<accession>A0A2N3WPC5</accession>
<evidence type="ECO:0000313" key="1">
    <source>
        <dbReference type="EMBL" id="MBB2501982.1"/>
    </source>
</evidence>